<proteinExistence type="inferred from homology"/>
<accession>A0A9Q3XT56</accession>
<dbReference type="InterPro" id="IPR003675">
    <property type="entry name" value="Rce1/LyrA-like_dom"/>
</dbReference>
<protein>
    <submittedName>
        <fullName evidence="4">CPBP family intramembrane metalloprotease</fullName>
    </submittedName>
</protein>
<keyword evidence="4" id="KW-0645">Protease</keyword>
<dbReference type="AlphaFoldDB" id="A0A9Q3XT56"/>
<keyword evidence="2" id="KW-0472">Membrane</keyword>
<organism evidence="4 5">
    <name type="scientific">Leuconostoc gasicomitatum</name>
    <dbReference type="NCBI Taxonomy" id="115778"/>
    <lineage>
        <taxon>Bacteria</taxon>
        <taxon>Bacillati</taxon>
        <taxon>Bacillota</taxon>
        <taxon>Bacilli</taxon>
        <taxon>Lactobacillales</taxon>
        <taxon>Lactobacillaceae</taxon>
        <taxon>Leuconostoc</taxon>
        <taxon>Leuconostoc gelidum group</taxon>
    </lineage>
</organism>
<dbReference type="Pfam" id="PF02517">
    <property type="entry name" value="Rce1-like"/>
    <property type="match status" value="1"/>
</dbReference>
<name>A0A9Q3XT56_9LACO</name>
<evidence type="ECO:0000259" key="3">
    <source>
        <dbReference type="Pfam" id="PF02517"/>
    </source>
</evidence>
<dbReference type="GO" id="GO:0004175">
    <property type="term" value="F:endopeptidase activity"/>
    <property type="evidence" value="ECO:0007669"/>
    <property type="project" value="UniProtKB-ARBA"/>
</dbReference>
<dbReference type="OMA" id="KLLFKGY"/>
<feature type="transmembrane region" description="Helical" evidence="2">
    <location>
        <begin position="77"/>
        <end position="96"/>
    </location>
</feature>
<dbReference type="GeneID" id="34301928"/>
<feature type="transmembrane region" description="Helical" evidence="2">
    <location>
        <begin position="199"/>
        <end position="219"/>
    </location>
</feature>
<sequence length="259" mass="29905">MKSKKKLLFLILSLWIGSDLLTIGFENLLAHFTHLPDNSIIILNSLSITSILYLVNRKYKVVKIFIIPAHDTWLDKLVYVIPIMLYAVRALLPLLYDPAIWKMIVHHLPHSLMLVLAMITAVFFEEYLSRGLIFGALLVYFKHHKWRVQLSILLSSLTFSLSHAMNLFNQNAMQALNQMIYTFAFGCLVSMLYIRSGSLLIPFLAHCLLNLPSFLYSSSPLATAPVTLKTILMQIFMLSIFLVYTFIFINNDEKRHYQF</sequence>
<feature type="transmembrane region" description="Helical" evidence="2">
    <location>
        <begin position="108"/>
        <end position="128"/>
    </location>
</feature>
<dbReference type="GO" id="GO:0080120">
    <property type="term" value="P:CAAX-box protein maturation"/>
    <property type="evidence" value="ECO:0007669"/>
    <property type="project" value="UniProtKB-ARBA"/>
</dbReference>
<comment type="similarity">
    <text evidence="1">Belongs to the UPF0177 family.</text>
</comment>
<dbReference type="EMBL" id="JAHBFI010000008">
    <property type="protein sequence ID" value="MBZ5962310.1"/>
    <property type="molecule type" value="Genomic_DNA"/>
</dbReference>
<dbReference type="RefSeq" id="WP_013231088.1">
    <property type="nucleotide sequence ID" value="NZ_BPKT01000010.1"/>
</dbReference>
<feature type="transmembrane region" description="Helical" evidence="2">
    <location>
        <begin position="175"/>
        <end position="194"/>
    </location>
</feature>
<keyword evidence="2" id="KW-0812">Transmembrane</keyword>
<feature type="transmembrane region" description="Helical" evidence="2">
    <location>
        <begin position="148"/>
        <end position="169"/>
    </location>
</feature>
<dbReference type="Proteomes" id="UP000752647">
    <property type="component" value="Unassembled WGS sequence"/>
</dbReference>
<feature type="transmembrane region" description="Helical" evidence="2">
    <location>
        <begin position="231"/>
        <end position="249"/>
    </location>
</feature>
<evidence type="ECO:0000256" key="1">
    <source>
        <dbReference type="ARBA" id="ARBA00009067"/>
    </source>
</evidence>
<evidence type="ECO:0000313" key="5">
    <source>
        <dbReference type="Proteomes" id="UP000752647"/>
    </source>
</evidence>
<reference evidence="4" key="1">
    <citation type="submission" date="2021-05" db="EMBL/GenBank/DDBJ databases">
        <title>Pangenome of Leuconostoc gelidum warrants species status for Leuconostoc gelidum subsp. gasicomitatum.</title>
        <authorList>
            <person name="Johansson P."/>
            <person name="Sade E."/>
            <person name="Hultman J."/>
            <person name="Auvinen P."/>
            <person name="Bjorkroth J."/>
        </authorList>
    </citation>
    <scope>NUCLEOTIDE SEQUENCE</scope>
    <source>
        <strain evidence="4">A.21.4</strain>
    </source>
</reference>
<evidence type="ECO:0000313" key="4">
    <source>
        <dbReference type="EMBL" id="MBZ5962310.1"/>
    </source>
</evidence>
<keyword evidence="2" id="KW-1133">Transmembrane helix</keyword>
<feature type="domain" description="CAAX prenyl protease 2/Lysostaphin resistance protein A-like" evidence="3">
    <location>
        <begin position="112"/>
        <end position="211"/>
    </location>
</feature>
<evidence type="ECO:0000256" key="2">
    <source>
        <dbReference type="SAM" id="Phobius"/>
    </source>
</evidence>
<keyword evidence="4" id="KW-0482">Metalloprotease</keyword>
<gene>
    <name evidence="4" type="ORF">KIJ12_03920</name>
</gene>
<dbReference type="GO" id="GO:0008237">
    <property type="term" value="F:metallopeptidase activity"/>
    <property type="evidence" value="ECO:0007669"/>
    <property type="project" value="UniProtKB-KW"/>
</dbReference>
<comment type="caution">
    <text evidence="4">The sequence shown here is derived from an EMBL/GenBank/DDBJ whole genome shotgun (WGS) entry which is preliminary data.</text>
</comment>
<feature type="transmembrane region" description="Helical" evidence="2">
    <location>
        <begin position="38"/>
        <end position="56"/>
    </location>
</feature>
<keyword evidence="4" id="KW-0378">Hydrolase</keyword>